<protein>
    <submittedName>
        <fullName evidence="3">Predicted protein</fullName>
    </submittedName>
</protein>
<evidence type="ECO:0000313" key="4">
    <source>
        <dbReference type="Proteomes" id="UP000006671"/>
    </source>
</evidence>
<dbReference type="AlphaFoldDB" id="D2V233"/>
<name>D2V233_NAEGR</name>
<dbReference type="InterPro" id="IPR036063">
    <property type="entry name" value="Smr_dom_sf"/>
</dbReference>
<dbReference type="RefSeq" id="XP_002681578.1">
    <property type="nucleotide sequence ID" value="XM_002681532.1"/>
</dbReference>
<feature type="compositionally biased region" description="Basic and acidic residues" evidence="1">
    <location>
        <begin position="23"/>
        <end position="92"/>
    </location>
</feature>
<feature type="domain" description="Smr" evidence="2">
    <location>
        <begin position="415"/>
        <end position="492"/>
    </location>
</feature>
<accession>D2V233</accession>
<feature type="region of interest" description="Disordered" evidence="1">
    <location>
        <begin position="1"/>
        <end position="92"/>
    </location>
</feature>
<evidence type="ECO:0000256" key="1">
    <source>
        <dbReference type="SAM" id="MobiDB-lite"/>
    </source>
</evidence>
<gene>
    <name evidence="3" type="ORF">NAEGRDRAFT_62862</name>
</gene>
<reference evidence="3 4" key="1">
    <citation type="journal article" date="2010" name="Cell">
        <title>The genome of Naegleria gruberi illuminates early eukaryotic versatility.</title>
        <authorList>
            <person name="Fritz-Laylin L.K."/>
            <person name="Prochnik S.E."/>
            <person name="Ginger M.L."/>
            <person name="Dacks J.B."/>
            <person name="Carpenter M.L."/>
            <person name="Field M.C."/>
            <person name="Kuo A."/>
            <person name="Paredez A."/>
            <person name="Chapman J."/>
            <person name="Pham J."/>
            <person name="Shu S."/>
            <person name="Neupane R."/>
            <person name="Cipriano M."/>
            <person name="Mancuso J."/>
            <person name="Tu H."/>
            <person name="Salamov A."/>
            <person name="Lindquist E."/>
            <person name="Shapiro H."/>
            <person name="Lucas S."/>
            <person name="Grigoriev I.V."/>
            <person name="Cande W.Z."/>
            <person name="Fulton C."/>
            <person name="Rokhsar D.S."/>
            <person name="Dawson S.C."/>
        </authorList>
    </citation>
    <scope>NUCLEOTIDE SEQUENCE [LARGE SCALE GENOMIC DNA]</scope>
    <source>
        <strain evidence="3 4">NEG-M</strain>
    </source>
</reference>
<proteinExistence type="predicted"/>
<evidence type="ECO:0000313" key="3">
    <source>
        <dbReference type="EMBL" id="EFC48834.1"/>
    </source>
</evidence>
<dbReference type="InterPro" id="IPR002625">
    <property type="entry name" value="Smr_dom"/>
</dbReference>
<dbReference type="KEGG" id="ngr:NAEGRDRAFT_62862"/>
<dbReference type="GeneID" id="8862355"/>
<dbReference type="Pfam" id="PF01713">
    <property type="entry name" value="Smr"/>
    <property type="match status" value="1"/>
</dbReference>
<dbReference type="InParanoid" id="D2V233"/>
<organism evidence="4">
    <name type="scientific">Naegleria gruberi</name>
    <name type="common">Amoeba</name>
    <dbReference type="NCBI Taxonomy" id="5762"/>
    <lineage>
        <taxon>Eukaryota</taxon>
        <taxon>Discoba</taxon>
        <taxon>Heterolobosea</taxon>
        <taxon>Tetramitia</taxon>
        <taxon>Eutetramitia</taxon>
        <taxon>Vahlkampfiidae</taxon>
        <taxon>Naegleria</taxon>
    </lineage>
</organism>
<dbReference type="VEuPathDB" id="AmoebaDB:NAEGRDRAFT_62862"/>
<dbReference type="EMBL" id="GG738849">
    <property type="protein sequence ID" value="EFC48834.1"/>
    <property type="molecule type" value="Genomic_DNA"/>
</dbReference>
<evidence type="ECO:0000259" key="2">
    <source>
        <dbReference type="PROSITE" id="PS50828"/>
    </source>
</evidence>
<dbReference type="Proteomes" id="UP000006671">
    <property type="component" value="Unassembled WGS sequence"/>
</dbReference>
<dbReference type="Gene3D" id="3.30.1370.110">
    <property type="match status" value="1"/>
</dbReference>
<sequence length="513" mass="60120">MKKQIIKKPKGNGGNTSNNNNQKQEKTKQEKRPKSAQIDHQKTSQNKQESKSSQSERPKSAQRDQKSISENKQETLSEKDQKLKKDSVKKDGRQDSVAYSLPKIDRSLFSYEYIPEYSFENVQELIKNGNLEKAAQVMNLVLNPSIECLCYALNVNQRINNSKKVAEIGARIDKLVGLKAKAKKIKLNYNWKQIWPYLDYLIDETCKDSSIIEREIEFNLKSSKCESYTEEDDSAITKYCEWNEEYFKQLRYPFAFGTGRNNFLTSYIKLSNYTMKEMEARKLDFHFFKGEMSEENICPSTFYNLIARVGLTRDHLLNGKHGFKDMIRVFPYKVESSLANSESFSQDVEKYINNKLENTHQPYVVFVFSFDSDFTVKRGIVNYYNAFNIYPSATIIETTENRVYYCFENNRKKTIDLHKMSVEEAKTRVLELIQERYEYRDREFSIITGKGNHVNENGTSGVLRELIGKLLKEHPLVESAKLLEGKYVVKIKERPFDFLEQDWIEFKKTQYNK</sequence>
<dbReference type="PROSITE" id="PS50828">
    <property type="entry name" value="SMR"/>
    <property type="match status" value="1"/>
</dbReference>
<dbReference type="SMART" id="SM00463">
    <property type="entry name" value="SMR"/>
    <property type="match status" value="1"/>
</dbReference>
<dbReference type="SUPFAM" id="SSF160443">
    <property type="entry name" value="SMR domain-like"/>
    <property type="match status" value="1"/>
</dbReference>
<keyword evidence="4" id="KW-1185">Reference proteome</keyword>
<feature type="compositionally biased region" description="Basic residues" evidence="1">
    <location>
        <begin position="1"/>
        <end position="10"/>
    </location>
</feature>